<reference evidence="3 4" key="1">
    <citation type="journal article" date="2016" name="Mol. Biol. Evol.">
        <title>Comparative Genomics of Early-Diverging Mushroom-Forming Fungi Provides Insights into the Origins of Lignocellulose Decay Capabilities.</title>
        <authorList>
            <person name="Nagy L.G."/>
            <person name="Riley R."/>
            <person name="Tritt A."/>
            <person name="Adam C."/>
            <person name="Daum C."/>
            <person name="Floudas D."/>
            <person name="Sun H."/>
            <person name="Yadav J.S."/>
            <person name="Pangilinan J."/>
            <person name="Larsson K.H."/>
            <person name="Matsuura K."/>
            <person name="Barry K."/>
            <person name="Labutti K."/>
            <person name="Kuo R."/>
            <person name="Ohm R.A."/>
            <person name="Bhattacharya S.S."/>
            <person name="Shirouzu T."/>
            <person name="Yoshinaga Y."/>
            <person name="Martin F.M."/>
            <person name="Grigoriev I.V."/>
            <person name="Hibbett D.S."/>
        </authorList>
    </citation>
    <scope>NUCLEOTIDE SEQUENCE [LARGE SCALE GENOMIC DNA]</scope>
    <source>
        <strain evidence="3 4">CBS 109695</strain>
    </source>
</reference>
<keyword evidence="4" id="KW-1185">Reference proteome</keyword>
<accession>A0A166KLL9</accession>
<dbReference type="STRING" id="436010.A0A166KLL9"/>
<evidence type="ECO:0008006" key="5">
    <source>
        <dbReference type="Google" id="ProtNLM"/>
    </source>
</evidence>
<protein>
    <recommendedName>
        <fullName evidence="5">Cytochrome b561 domain-containing protein</fullName>
    </recommendedName>
</protein>
<keyword evidence="2" id="KW-1133">Transmembrane helix</keyword>
<gene>
    <name evidence="3" type="ORF">FIBSPDRAFT_890627</name>
</gene>
<dbReference type="Proteomes" id="UP000076532">
    <property type="component" value="Unassembled WGS sequence"/>
</dbReference>
<feature type="region of interest" description="Disordered" evidence="1">
    <location>
        <begin position="36"/>
        <end position="68"/>
    </location>
</feature>
<dbReference type="OrthoDB" id="366214at2759"/>
<keyword evidence="2" id="KW-0472">Membrane</keyword>
<evidence type="ECO:0000256" key="1">
    <source>
        <dbReference type="SAM" id="MobiDB-lite"/>
    </source>
</evidence>
<name>A0A166KLL9_9AGAM</name>
<keyword evidence="2" id="KW-0812">Transmembrane</keyword>
<sequence length="277" mass="30772">MDFDAIMTNLPMAIIWPTSDVRVSYAGPADGDWRRCPSLDMGLSSPPPNRPSSAPSPQLTPPPSLSSTHSLLRSVRRVPRYDIDAACRIGHLRPRLGPPHTFELVSQYLAQSPPPEYVLTRYTPSTNSTTTSCTIGFLGLLSLGVLIVRWTRIFTTHWFMGHAAVQAVLGGLIIVPGVVLGINAVDESKAMYLDDKPKTRLRQPARNHAHAVPGLLIALAFWQVFTGYKHKYPEWTMGAVPMGVRMMWIVWVVLMPMFYLTGLAVLLRQFKQELAGK</sequence>
<evidence type="ECO:0000313" key="4">
    <source>
        <dbReference type="Proteomes" id="UP000076532"/>
    </source>
</evidence>
<dbReference type="EMBL" id="KV417542">
    <property type="protein sequence ID" value="KZP22029.1"/>
    <property type="molecule type" value="Genomic_DNA"/>
</dbReference>
<feature type="transmembrane region" description="Helical" evidence="2">
    <location>
        <begin position="163"/>
        <end position="186"/>
    </location>
</feature>
<proteinExistence type="predicted"/>
<dbReference type="AlphaFoldDB" id="A0A166KLL9"/>
<feature type="transmembrane region" description="Helical" evidence="2">
    <location>
        <begin position="248"/>
        <end position="267"/>
    </location>
</feature>
<organism evidence="3 4">
    <name type="scientific">Athelia psychrophila</name>
    <dbReference type="NCBI Taxonomy" id="1759441"/>
    <lineage>
        <taxon>Eukaryota</taxon>
        <taxon>Fungi</taxon>
        <taxon>Dikarya</taxon>
        <taxon>Basidiomycota</taxon>
        <taxon>Agaricomycotina</taxon>
        <taxon>Agaricomycetes</taxon>
        <taxon>Agaricomycetidae</taxon>
        <taxon>Atheliales</taxon>
        <taxon>Atheliaceae</taxon>
        <taxon>Athelia</taxon>
    </lineage>
</organism>
<evidence type="ECO:0000313" key="3">
    <source>
        <dbReference type="EMBL" id="KZP22029.1"/>
    </source>
</evidence>
<feature type="transmembrane region" description="Helical" evidence="2">
    <location>
        <begin position="131"/>
        <end position="151"/>
    </location>
</feature>
<feature type="transmembrane region" description="Helical" evidence="2">
    <location>
        <begin position="207"/>
        <end position="228"/>
    </location>
</feature>
<evidence type="ECO:0000256" key="2">
    <source>
        <dbReference type="SAM" id="Phobius"/>
    </source>
</evidence>